<evidence type="ECO:0000256" key="1">
    <source>
        <dbReference type="SAM" id="Coils"/>
    </source>
</evidence>
<dbReference type="InterPro" id="IPR040774">
    <property type="entry name" value="DUF5580"/>
</dbReference>
<organism evidence="4 5">
    <name type="scientific">Mytilus edulis</name>
    <name type="common">Blue mussel</name>
    <dbReference type="NCBI Taxonomy" id="6550"/>
    <lineage>
        <taxon>Eukaryota</taxon>
        <taxon>Metazoa</taxon>
        <taxon>Spiralia</taxon>
        <taxon>Lophotrochozoa</taxon>
        <taxon>Mollusca</taxon>
        <taxon>Bivalvia</taxon>
        <taxon>Autobranchia</taxon>
        <taxon>Pteriomorphia</taxon>
        <taxon>Mytilida</taxon>
        <taxon>Mytiloidea</taxon>
        <taxon>Mytilidae</taxon>
        <taxon>Mytilinae</taxon>
        <taxon>Mytilus</taxon>
    </lineage>
</organism>
<dbReference type="AlphaFoldDB" id="A0A8S3VDN4"/>
<protein>
    <recommendedName>
        <fullName evidence="3">DUF5580 domain-containing protein</fullName>
    </recommendedName>
</protein>
<feature type="region of interest" description="Disordered" evidence="2">
    <location>
        <begin position="148"/>
        <end position="175"/>
    </location>
</feature>
<sequence>MAWVWPSENQVQKKITRPTSITSQPKRPKSERMEYDFMRANNLTTTTAPFATNHTPQIGIKIIGSKRVPVIENLNTMEDRQNSPGGYGPRVPPIQNIAENPTKIDPRLLAEGTKGYFSAQRPGSNNIEYGERLFRPLMRLDNFSSNIQGKPTFANRTRPDSKTLSPYNNLPPIRANRNKNQMSTVFESEPWIRRGESPKLANDTEYKYSYLDRPLSDRPLNGYHSENNFKMNFQSDQHFMPPRKTQSDNGNYGASGEREFLLQRYLPTDRYDTYKLPSDSAMFSAADEDLLVKIIGDELSHIQPDRLYNAYIEATKFDKQFMGWCSFDRVNQSLLSQNAAPHPDTLRLIASMFIDPSIPGQVNYEKILKFIEYAMKRNYPDLFTKTQDGYGNSKYYNSSQQNNSSLHGLEPFKEKETAKLLRMVHDALNETGYRLDIERLYRDFQSVDNKRETLSKAQISDVLYQNRVPLQDSLLDHILHKFQQSNGQYNWQQFLSFLEKVQSVQTGLPIPQSKRPLEYAKQYPPPHDSWPRAKESPRESPPPSNRNGYDSNDYREPPLTERERRMLEKLRKTEEAINGLKHRYKDRSPSPVHYHESETERERRVKAKINQIEDEIYELKFKDQESQPQNGIDKENKEKRILDQISKTRNTIDDIKITNQPYMDRPGKDFFYRDTKGQIMREGMEVSEKGYNWSDKLLKLSGQLYAIDEQRGRSEGLIPYQVMIDKTMEFNKYAHMDIPYDVIVRLAQEYKNQRDQVDIFKFLDHLGNRYRWYKA</sequence>
<feature type="domain" description="DUF5580" evidence="3">
    <location>
        <begin position="419"/>
        <end position="504"/>
    </location>
</feature>
<dbReference type="SUPFAM" id="SSF47473">
    <property type="entry name" value="EF-hand"/>
    <property type="match status" value="1"/>
</dbReference>
<name>A0A8S3VDN4_MYTED</name>
<comment type="caution">
    <text evidence="4">The sequence shown here is derived from an EMBL/GenBank/DDBJ whole genome shotgun (WGS) entry which is preliminary data.</text>
</comment>
<dbReference type="InterPro" id="IPR011992">
    <property type="entry name" value="EF-hand-dom_pair"/>
</dbReference>
<evidence type="ECO:0000259" key="3">
    <source>
        <dbReference type="Pfam" id="PF20742"/>
    </source>
</evidence>
<dbReference type="Proteomes" id="UP000683360">
    <property type="component" value="Unassembled WGS sequence"/>
</dbReference>
<accession>A0A8S3VDN4</accession>
<evidence type="ECO:0000313" key="5">
    <source>
        <dbReference type="Proteomes" id="UP000683360"/>
    </source>
</evidence>
<evidence type="ECO:0000313" key="4">
    <source>
        <dbReference type="EMBL" id="CAG2256023.1"/>
    </source>
</evidence>
<gene>
    <name evidence="4" type="ORF">MEDL_67393</name>
</gene>
<keyword evidence="5" id="KW-1185">Reference proteome</keyword>
<feature type="compositionally biased region" description="Basic and acidic residues" evidence="2">
    <location>
        <begin position="552"/>
        <end position="561"/>
    </location>
</feature>
<keyword evidence="1" id="KW-0175">Coiled coil</keyword>
<reference evidence="4" key="1">
    <citation type="submission" date="2021-03" db="EMBL/GenBank/DDBJ databases">
        <authorList>
            <person name="Bekaert M."/>
        </authorList>
    </citation>
    <scope>NUCLEOTIDE SEQUENCE</scope>
</reference>
<dbReference type="OrthoDB" id="9989690at2759"/>
<feature type="compositionally biased region" description="Basic and acidic residues" evidence="2">
    <location>
        <begin position="529"/>
        <end position="538"/>
    </location>
</feature>
<dbReference type="Pfam" id="PF20742">
    <property type="entry name" value="DUF5580_M"/>
    <property type="match status" value="1"/>
</dbReference>
<evidence type="ECO:0000256" key="2">
    <source>
        <dbReference type="SAM" id="MobiDB-lite"/>
    </source>
</evidence>
<proteinExistence type="predicted"/>
<dbReference type="InterPro" id="IPR049246">
    <property type="entry name" value="DUF5580_M"/>
</dbReference>
<dbReference type="EMBL" id="CAJPWZ010003291">
    <property type="protein sequence ID" value="CAG2256023.1"/>
    <property type="molecule type" value="Genomic_DNA"/>
</dbReference>
<dbReference type="PANTHER" id="PTHR34830">
    <property type="entry name" value="SIMILAR TO HYPOTHETICAL PROTEIN MGC34837"/>
    <property type="match status" value="1"/>
</dbReference>
<feature type="region of interest" description="Disordered" evidence="2">
    <location>
        <begin position="512"/>
        <end position="561"/>
    </location>
</feature>
<feature type="coiled-coil region" evidence="1">
    <location>
        <begin position="563"/>
        <end position="615"/>
    </location>
</feature>
<dbReference type="PANTHER" id="PTHR34830:SF1">
    <property type="entry name" value="GENE 12695-RELATED"/>
    <property type="match status" value="1"/>
</dbReference>